<reference evidence="13" key="1">
    <citation type="journal article" date="2018" name="ACS Chem. Biol.">
        <title>Ketoreductase domain dysfunction expands chemodiversity: malyngamide biosynthesis in the cyanobacterium Okeania hirsuta.</title>
        <authorList>
            <person name="Moss N.A."/>
            <person name="Leao T."/>
            <person name="Rankin M."/>
            <person name="McCullough T.M."/>
            <person name="Qu P."/>
            <person name="Korobeynikov A."/>
            <person name="Smith J.L."/>
            <person name="Gerwick L."/>
            <person name="Gerwick W.H."/>
        </authorList>
    </citation>
    <scope>NUCLEOTIDE SEQUENCE</scope>
    <source>
        <strain evidence="13">PAB-10-Feb-10-1</strain>
    </source>
</reference>
<accession>A0A3Q8LYL6</accession>
<organism evidence="13">
    <name type="scientific">Okeania hirsuta</name>
    <dbReference type="NCBI Taxonomy" id="1458930"/>
    <lineage>
        <taxon>Bacteria</taxon>
        <taxon>Bacillati</taxon>
        <taxon>Cyanobacteriota</taxon>
        <taxon>Cyanophyceae</taxon>
        <taxon>Oscillatoriophycideae</taxon>
        <taxon>Oscillatoriales</taxon>
        <taxon>Microcoleaceae</taxon>
        <taxon>Okeania</taxon>
    </lineage>
</organism>
<dbReference type="SUPFAM" id="SSF52777">
    <property type="entry name" value="CoA-dependent acyltransferases"/>
    <property type="match status" value="2"/>
</dbReference>
<sequence>MCRCLLMIDNRKLCEPEQALEMLNRITNASNNVVVSGCILGTLSEEIVRQALDIIQERHPRLNSRIVGDLDNLRFETGAKKIPLRVVDKYHEEQWQEIVLEESNTKIESSEVLLRGVLIQEQDFSENSTSHLIITIDHAISDGLSSIQLYSDILSYCSKIASGERLVPVSSLPALPSINELLPPSTKGFRRNINILLYLLRLQFKLLWHRPKKLGIKKSVPLDSLRSGNVYRNLDANFTQKLVNRCRQEKTTVQGALCAAMMFAAARKIRPDQKTPMSCRSIVNIRKYLKPVIGNEHMGILACGVDSFHTLSTSTSFWELARDVIQQLKVGLKDNGIFIEMLLMRKFTEVLLSSPSQPNLTVAVSNIGRVNIPKAYGQFELSEISVVASQPTLRGCFFASVATFEGKMFLHFPFSVPLLSQETMEALVDNALSYLDDASKGKI</sequence>
<evidence type="ECO:0000256" key="3">
    <source>
        <dbReference type="ARBA" id="ARBA00001907"/>
    </source>
</evidence>
<evidence type="ECO:0000256" key="7">
    <source>
        <dbReference type="ARBA" id="ARBA00022679"/>
    </source>
</evidence>
<dbReference type="PANTHER" id="PTHR28037">
    <property type="entry name" value="ALCOHOL O-ACETYLTRANSFERASE 1-RELATED"/>
    <property type="match status" value="1"/>
</dbReference>
<proteinExistence type="inferred from homology"/>
<evidence type="ECO:0000259" key="12">
    <source>
        <dbReference type="Pfam" id="PF16911"/>
    </source>
</evidence>
<evidence type="ECO:0000256" key="9">
    <source>
        <dbReference type="ARBA" id="ARBA00030465"/>
    </source>
</evidence>
<evidence type="ECO:0000256" key="5">
    <source>
        <dbReference type="ARBA" id="ARBA00012866"/>
    </source>
</evidence>
<dbReference type="AlphaFoldDB" id="A0A3Q8LYL6"/>
<evidence type="ECO:0000256" key="10">
    <source>
        <dbReference type="ARBA" id="ARBA00032317"/>
    </source>
</evidence>
<comment type="catalytic activity">
    <reaction evidence="3">
        <text>2 a mycocerosyl-[mycocerosic acid synthase] + a phthiodiolone = a dimycocerosyl phthiodiolone + 2 holo-[mycocerosic acid synthase].</text>
        <dbReference type="EC" id="2.3.1.282"/>
    </reaction>
</comment>
<keyword evidence="7" id="KW-0808">Transferase</keyword>
<dbReference type="InterPro" id="IPR023213">
    <property type="entry name" value="CAT-like_dom_sf"/>
</dbReference>
<evidence type="ECO:0000256" key="1">
    <source>
        <dbReference type="ARBA" id="ARBA00000026"/>
    </source>
</evidence>
<dbReference type="InterPro" id="IPR052058">
    <property type="entry name" value="Alcohol_O-acetyltransferase"/>
</dbReference>
<comment type="similarity">
    <text evidence="4">Belongs to the acyltransferase PapA5 family.</text>
</comment>
<keyword evidence="8" id="KW-0012">Acyltransferase</keyword>
<evidence type="ECO:0000313" key="13">
    <source>
        <dbReference type="EMBL" id="AZH23799.1"/>
    </source>
</evidence>
<evidence type="ECO:0000256" key="11">
    <source>
        <dbReference type="ARBA" id="ARBA00033407"/>
    </source>
</evidence>
<dbReference type="Gene3D" id="3.30.559.10">
    <property type="entry name" value="Chloramphenicol acetyltransferase-like domain"/>
    <property type="match status" value="1"/>
</dbReference>
<dbReference type="Gene3D" id="3.30.559.30">
    <property type="entry name" value="Nonribosomal peptide synthetase, condensation domain"/>
    <property type="match status" value="1"/>
</dbReference>
<evidence type="ECO:0000256" key="4">
    <source>
        <dbReference type="ARBA" id="ARBA00006558"/>
    </source>
</evidence>
<dbReference type="PANTHER" id="PTHR28037:SF1">
    <property type="entry name" value="ALCOHOL O-ACETYLTRANSFERASE 1-RELATED"/>
    <property type="match status" value="1"/>
</dbReference>
<evidence type="ECO:0000256" key="6">
    <source>
        <dbReference type="ARBA" id="ARBA00013449"/>
    </source>
</evidence>
<name>A0A3Q8LYL6_9CYAN</name>
<dbReference type="EC" id="2.3.1.282" evidence="5"/>
<protein>
    <recommendedName>
        <fullName evidence="6">Phthiocerol/phthiodiolone dimycocerosyl transferase</fullName>
        <ecNumber evidence="5">2.3.1.282</ecNumber>
    </recommendedName>
    <alternativeName>
        <fullName evidence="11">Acyltransferase PapA5</fullName>
    </alternativeName>
    <alternativeName>
        <fullName evidence="9">Phthiocerol/phthiodiolone O-acyltransferase</fullName>
    </alternativeName>
    <alternativeName>
        <fullName evidence="10">Polyketide synthase-associated protein A5</fullName>
    </alternativeName>
</protein>
<evidence type="ECO:0000256" key="8">
    <source>
        <dbReference type="ARBA" id="ARBA00023315"/>
    </source>
</evidence>
<feature type="domain" description="Phthiocerol/phthiodiolone dimycocerosyl transferase C-terminal" evidence="12">
    <location>
        <begin position="233"/>
        <end position="384"/>
    </location>
</feature>
<dbReference type="InterPro" id="IPR031641">
    <property type="entry name" value="PapA_C"/>
</dbReference>
<dbReference type="GO" id="GO:0016746">
    <property type="term" value="F:acyltransferase activity"/>
    <property type="evidence" value="ECO:0007669"/>
    <property type="project" value="UniProtKB-KW"/>
</dbReference>
<evidence type="ECO:0000256" key="2">
    <source>
        <dbReference type="ARBA" id="ARBA00000625"/>
    </source>
</evidence>
<dbReference type="EMBL" id="MK142792">
    <property type="protein sequence ID" value="AZH23799.1"/>
    <property type="molecule type" value="Genomic_DNA"/>
</dbReference>
<comment type="catalytic activity">
    <reaction evidence="2">
        <text>2 a mycocerosyl-[mycocerosic acid synthase] + a phenolphthiocerol = a dimycocerosyl phenolphthiocerol + 2 holo-[mycocerosic acid synthase].</text>
        <dbReference type="EC" id="2.3.1.282"/>
    </reaction>
</comment>
<comment type="catalytic activity">
    <reaction evidence="1">
        <text>2 a mycocerosyl-[mycocerosic acid synthase] + a phthiocerol = a dimycocerosyl phthiocerol + 2 holo-[mycocerosic acid synthase].</text>
        <dbReference type="EC" id="2.3.1.282"/>
    </reaction>
</comment>
<dbReference type="Pfam" id="PF16911">
    <property type="entry name" value="PapA_C"/>
    <property type="match status" value="1"/>
</dbReference>